<gene>
    <name evidence="2" type="ORF">GWI33_001337</name>
</gene>
<dbReference type="Proteomes" id="UP000625711">
    <property type="component" value="Unassembled WGS sequence"/>
</dbReference>
<comment type="caution">
    <text evidence="2">The sequence shown here is derived from an EMBL/GenBank/DDBJ whole genome shotgun (WGS) entry which is preliminary data.</text>
</comment>
<dbReference type="AlphaFoldDB" id="A0A834MGG0"/>
<dbReference type="EMBL" id="JAACXV010000137">
    <property type="protein sequence ID" value="KAF7283106.1"/>
    <property type="molecule type" value="Genomic_DNA"/>
</dbReference>
<reference evidence="2" key="1">
    <citation type="submission" date="2020-08" db="EMBL/GenBank/DDBJ databases">
        <title>Genome sequencing and assembly of the red palm weevil Rhynchophorus ferrugineus.</title>
        <authorList>
            <person name="Dias G.B."/>
            <person name="Bergman C.M."/>
            <person name="Manee M."/>
        </authorList>
    </citation>
    <scope>NUCLEOTIDE SEQUENCE</scope>
    <source>
        <strain evidence="2">AA-2017</strain>
        <tissue evidence="2">Whole larva</tissue>
    </source>
</reference>
<feature type="region of interest" description="Disordered" evidence="1">
    <location>
        <begin position="1"/>
        <end position="30"/>
    </location>
</feature>
<accession>A0A834MGG0</accession>
<protein>
    <submittedName>
        <fullName evidence="2">Uncharacterized protein</fullName>
    </submittedName>
</protein>
<proteinExistence type="predicted"/>
<sequence>MTLLGRYGRSDRPSVRVLPSSSLPRSLDEGASEMTRRELLQKHPPVREVKCLVKCSPNRALILVDDSCEP</sequence>
<feature type="compositionally biased region" description="Low complexity" evidence="1">
    <location>
        <begin position="15"/>
        <end position="25"/>
    </location>
</feature>
<evidence type="ECO:0000313" key="2">
    <source>
        <dbReference type="EMBL" id="KAF7283106.1"/>
    </source>
</evidence>
<evidence type="ECO:0000313" key="3">
    <source>
        <dbReference type="Proteomes" id="UP000625711"/>
    </source>
</evidence>
<keyword evidence="3" id="KW-1185">Reference proteome</keyword>
<name>A0A834MGG0_RHYFE</name>
<organism evidence="2 3">
    <name type="scientific">Rhynchophorus ferrugineus</name>
    <name type="common">Red palm weevil</name>
    <name type="synonym">Curculio ferrugineus</name>
    <dbReference type="NCBI Taxonomy" id="354439"/>
    <lineage>
        <taxon>Eukaryota</taxon>
        <taxon>Metazoa</taxon>
        <taxon>Ecdysozoa</taxon>
        <taxon>Arthropoda</taxon>
        <taxon>Hexapoda</taxon>
        <taxon>Insecta</taxon>
        <taxon>Pterygota</taxon>
        <taxon>Neoptera</taxon>
        <taxon>Endopterygota</taxon>
        <taxon>Coleoptera</taxon>
        <taxon>Polyphaga</taxon>
        <taxon>Cucujiformia</taxon>
        <taxon>Curculionidae</taxon>
        <taxon>Dryophthorinae</taxon>
        <taxon>Rhynchophorus</taxon>
    </lineage>
</organism>
<evidence type="ECO:0000256" key="1">
    <source>
        <dbReference type="SAM" id="MobiDB-lite"/>
    </source>
</evidence>